<evidence type="ECO:0000313" key="2">
    <source>
        <dbReference type="Proteomes" id="UP001054252"/>
    </source>
</evidence>
<organism evidence="1 2">
    <name type="scientific">Rubroshorea leprosula</name>
    <dbReference type="NCBI Taxonomy" id="152421"/>
    <lineage>
        <taxon>Eukaryota</taxon>
        <taxon>Viridiplantae</taxon>
        <taxon>Streptophyta</taxon>
        <taxon>Embryophyta</taxon>
        <taxon>Tracheophyta</taxon>
        <taxon>Spermatophyta</taxon>
        <taxon>Magnoliopsida</taxon>
        <taxon>eudicotyledons</taxon>
        <taxon>Gunneridae</taxon>
        <taxon>Pentapetalae</taxon>
        <taxon>rosids</taxon>
        <taxon>malvids</taxon>
        <taxon>Malvales</taxon>
        <taxon>Dipterocarpaceae</taxon>
        <taxon>Rubroshorea</taxon>
    </lineage>
</organism>
<name>A0AAV5M8Z4_9ROSI</name>
<reference evidence="1 2" key="1">
    <citation type="journal article" date="2021" name="Commun. Biol.">
        <title>The genome of Shorea leprosula (Dipterocarpaceae) highlights the ecological relevance of drought in aseasonal tropical rainforests.</title>
        <authorList>
            <person name="Ng K.K.S."/>
            <person name="Kobayashi M.J."/>
            <person name="Fawcett J.A."/>
            <person name="Hatakeyama M."/>
            <person name="Paape T."/>
            <person name="Ng C.H."/>
            <person name="Ang C.C."/>
            <person name="Tnah L.H."/>
            <person name="Lee C.T."/>
            <person name="Nishiyama T."/>
            <person name="Sese J."/>
            <person name="O'Brien M.J."/>
            <person name="Copetti D."/>
            <person name="Mohd Noor M.I."/>
            <person name="Ong R.C."/>
            <person name="Putra M."/>
            <person name="Sireger I.Z."/>
            <person name="Indrioko S."/>
            <person name="Kosugi Y."/>
            <person name="Izuno A."/>
            <person name="Isagi Y."/>
            <person name="Lee S.L."/>
            <person name="Shimizu K.K."/>
        </authorList>
    </citation>
    <scope>NUCLEOTIDE SEQUENCE [LARGE SCALE GENOMIC DNA]</scope>
    <source>
        <strain evidence="1">214</strain>
    </source>
</reference>
<proteinExistence type="predicted"/>
<gene>
    <name evidence="1" type="ORF">SLEP1_g52942</name>
</gene>
<evidence type="ECO:0000313" key="1">
    <source>
        <dbReference type="EMBL" id="GKV45917.1"/>
    </source>
</evidence>
<keyword evidence="2" id="KW-1185">Reference proteome</keyword>
<accession>A0AAV5M8Z4</accession>
<dbReference type="AlphaFoldDB" id="A0AAV5M8Z4"/>
<dbReference type="Proteomes" id="UP001054252">
    <property type="component" value="Unassembled WGS sequence"/>
</dbReference>
<protein>
    <submittedName>
        <fullName evidence="1">Uncharacterized protein</fullName>
    </submittedName>
</protein>
<comment type="caution">
    <text evidence="1">The sequence shown here is derived from an EMBL/GenBank/DDBJ whole genome shotgun (WGS) entry which is preliminary data.</text>
</comment>
<dbReference type="EMBL" id="BPVZ01000200">
    <property type="protein sequence ID" value="GKV45917.1"/>
    <property type="molecule type" value="Genomic_DNA"/>
</dbReference>
<sequence length="36" mass="4141">MLFIYISSIHKQKGSATQIVEPKGCFQETRFPELVN</sequence>